<accession>A0A9D2K3I1</accession>
<dbReference type="Proteomes" id="UP000824116">
    <property type="component" value="Unassembled WGS sequence"/>
</dbReference>
<dbReference type="AlphaFoldDB" id="A0A9D2K3I1"/>
<protein>
    <submittedName>
        <fullName evidence="2">DUF4825 domain-containing protein</fullName>
    </submittedName>
</protein>
<sequence>MDTKNEYTEETVPVSPVDREKSGIRNLLNYRSPYIGDNSNDGNLLNALPLSEFGFAFEIDPDGMGLTVDYHTTDWYFNDDLYIEKALVYNSVCIFLLIDNVEYINWNFSGSSYHITREAVGAGYPDYAVIKSEETGEIDLALFDDCLESEMNDNAFVSARFLSMFNPSVSPSGSALQPSE</sequence>
<feature type="domain" description="DUF4825" evidence="1">
    <location>
        <begin position="27"/>
        <end position="114"/>
    </location>
</feature>
<evidence type="ECO:0000259" key="1">
    <source>
        <dbReference type="Pfam" id="PF16107"/>
    </source>
</evidence>
<evidence type="ECO:0000313" key="3">
    <source>
        <dbReference type="Proteomes" id="UP000824116"/>
    </source>
</evidence>
<reference evidence="2" key="2">
    <citation type="submission" date="2021-04" db="EMBL/GenBank/DDBJ databases">
        <authorList>
            <person name="Gilroy R."/>
        </authorList>
    </citation>
    <scope>NUCLEOTIDE SEQUENCE</scope>
    <source>
        <strain evidence="2">CHK196-3914</strain>
    </source>
</reference>
<name>A0A9D2K3I1_9FIRM</name>
<proteinExistence type="predicted"/>
<reference evidence="2" key="1">
    <citation type="journal article" date="2021" name="PeerJ">
        <title>Extensive microbial diversity within the chicken gut microbiome revealed by metagenomics and culture.</title>
        <authorList>
            <person name="Gilroy R."/>
            <person name="Ravi A."/>
            <person name="Getino M."/>
            <person name="Pursley I."/>
            <person name="Horton D.L."/>
            <person name="Alikhan N.F."/>
            <person name="Baker D."/>
            <person name="Gharbi K."/>
            <person name="Hall N."/>
            <person name="Watson M."/>
            <person name="Adriaenssens E.M."/>
            <person name="Foster-Nyarko E."/>
            <person name="Jarju S."/>
            <person name="Secka A."/>
            <person name="Antonio M."/>
            <person name="Oren A."/>
            <person name="Chaudhuri R.R."/>
            <person name="La Ragione R."/>
            <person name="Hildebrand F."/>
            <person name="Pallen M.J."/>
        </authorList>
    </citation>
    <scope>NUCLEOTIDE SEQUENCE</scope>
    <source>
        <strain evidence="2">CHK196-3914</strain>
    </source>
</reference>
<dbReference type="EMBL" id="DXAY01000261">
    <property type="protein sequence ID" value="HIZ75789.1"/>
    <property type="molecule type" value="Genomic_DNA"/>
</dbReference>
<gene>
    <name evidence="2" type="ORF">H9723_11210</name>
</gene>
<dbReference type="InterPro" id="IPR032250">
    <property type="entry name" value="DUF4825"/>
</dbReference>
<comment type="caution">
    <text evidence="2">The sequence shown here is derived from an EMBL/GenBank/DDBJ whole genome shotgun (WGS) entry which is preliminary data.</text>
</comment>
<organism evidence="2 3">
    <name type="scientific">Candidatus Mediterraneibacter stercoravium</name>
    <dbReference type="NCBI Taxonomy" id="2838685"/>
    <lineage>
        <taxon>Bacteria</taxon>
        <taxon>Bacillati</taxon>
        <taxon>Bacillota</taxon>
        <taxon>Clostridia</taxon>
        <taxon>Lachnospirales</taxon>
        <taxon>Lachnospiraceae</taxon>
        <taxon>Mediterraneibacter</taxon>
    </lineage>
</organism>
<dbReference type="Pfam" id="PF16107">
    <property type="entry name" value="DUF4825"/>
    <property type="match status" value="1"/>
</dbReference>
<evidence type="ECO:0000313" key="2">
    <source>
        <dbReference type="EMBL" id="HIZ75789.1"/>
    </source>
</evidence>